<proteinExistence type="inferred from homology"/>
<dbReference type="InterPro" id="IPR029052">
    <property type="entry name" value="Metallo-depent_PP-like"/>
</dbReference>
<keyword evidence="1" id="KW-0378">Hydrolase</keyword>
<reference evidence="4" key="1">
    <citation type="journal article" date="2019" name="Int. J. Syst. Evol. Microbiol.">
        <title>The Global Catalogue of Microorganisms (GCM) 10K type strain sequencing project: providing services to taxonomists for standard genome sequencing and annotation.</title>
        <authorList>
            <consortium name="The Broad Institute Genomics Platform"/>
            <consortium name="The Broad Institute Genome Sequencing Center for Infectious Disease"/>
            <person name="Wu L."/>
            <person name="Ma J."/>
        </authorList>
    </citation>
    <scope>NUCLEOTIDE SEQUENCE [LARGE SCALE GENOMIC DNA]</scope>
    <source>
        <strain evidence="4">TISTR 932</strain>
    </source>
</reference>
<feature type="domain" description="Calcineurin-like phosphoesterase" evidence="2">
    <location>
        <begin position="5"/>
        <end position="204"/>
    </location>
</feature>
<name>A0ABW5THX8_9ENTE</name>
<keyword evidence="4" id="KW-1185">Reference proteome</keyword>
<dbReference type="InterPro" id="IPR004843">
    <property type="entry name" value="Calcineurin-like_PHP"/>
</dbReference>
<dbReference type="InterPro" id="IPR006146">
    <property type="entry name" value="5'-Nucleotdase_CS"/>
</dbReference>
<dbReference type="PANTHER" id="PTHR11575:SF23">
    <property type="entry name" value="5-NUCLEOTIDASE FAMILY PROTEIN"/>
    <property type="match status" value="1"/>
</dbReference>
<evidence type="ECO:0000313" key="3">
    <source>
        <dbReference type="EMBL" id="MFD2728429.1"/>
    </source>
</evidence>
<dbReference type="EMBL" id="JBHUMO010000016">
    <property type="protein sequence ID" value="MFD2728429.1"/>
    <property type="molecule type" value="Genomic_DNA"/>
</dbReference>
<keyword evidence="1" id="KW-0547">Nucleotide-binding</keyword>
<dbReference type="PROSITE" id="PS00785">
    <property type="entry name" value="5_NUCLEOTIDASE_1"/>
    <property type="match status" value="1"/>
</dbReference>
<dbReference type="InterPro" id="IPR011240">
    <property type="entry name" value="Pesterase_YunD"/>
</dbReference>
<accession>A0ABW5THX8</accession>
<dbReference type="Proteomes" id="UP001597427">
    <property type="component" value="Unassembled WGS sequence"/>
</dbReference>
<dbReference type="SUPFAM" id="SSF55816">
    <property type="entry name" value="5'-nucleotidase (syn. UDP-sugar hydrolase), C-terminal domain"/>
    <property type="match status" value="1"/>
</dbReference>
<dbReference type="InterPro" id="IPR036907">
    <property type="entry name" value="5'-Nucleotdase_C_sf"/>
</dbReference>
<evidence type="ECO:0000259" key="2">
    <source>
        <dbReference type="Pfam" id="PF00149"/>
    </source>
</evidence>
<evidence type="ECO:0000256" key="1">
    <source>
        <dbReference type="RuleBase" id="RU362119"/>
    </source>
</evidence>
<organism evidence="3 4">
    <name type="scientific">Enterococcus camelliae</name>
    <dbReference type="NCBI Taxonomy" id="453959"/>
    <lineage>
        <taxon>Bacteria</taxon>
        <taxon>Bacillati</taxon>
        <taxon>Bacillota</taxon>
        <taxon>Bacilli</taxon>
        <taxon>Lactobacillales</taxon>
        <taxon>Enterococcaceae</taxon>
        <taxon>Enterococcus</taxon>
    </lineage>
</organism>
<dbReference type="PRINTS" id="PR01607">
    <property type="entry name" value="APYRASEFAMLY"/>
</dbReference>
<dbReference type="SUPFAM" id="SSF56300">
    <property type="entry name" value="Metallo-dependent phosphatases"/>
    <property type="match status" value="1"/>
</dbReference>
<gene>
    <name evidence="3" type="ORF">ACFSR0_03120</name>
</gene>
<dbReference type="PIRSF" id="PIRSF036361">
    <property type="entry name" value="YunD"/>
    <property type="match status" value="1"/>
</dbReference>
<dbReference type="Gene3D" id="3.90.780.10">
    <property type="entry name" value="5'-Nucleotidase, C-terminal domain"/>
    <property type="match status" value="1"/>
</dbReference>
<protein>
    <submittedName>
        <fullName evidence="3">Bifunctional metallophosphatase/5'-nucleotidase</fullName>
    </submittedName>
</protein>
<dbReference type="CDD" id="cd00845">
    <property type="entry name" value="MPP_UshA_N_like"/>
    <property type="match status" value="1"/>
</dbReference>
<dbReference type="RefSeq" id="WP_379979818.1">
    <property type="nucleotide sequence ID" value="NZ_JBHUMO010000016.1"/>
</dbReference>
<sequence>MGKKLRIIHTNDLHSHFENWPRVKRFVKQRQIIRENEAILTVDLGDFMDRWHPLTEATDGQANIEEMNTIHYDATTIGNNEGIGNRKECLNHLYDEANFDVVLANLFDKTSLLRPSWAQPYKQITTENGIRVALIGMTAPFPLTYLPNGWDVREPMELLPDLVNELRPQVDVLILLSHLGIEADYTIADEFPQFDVIIGSHTHHLFPNGEKRNGVQLAAAGKFGRYVGEVELEFSQQNQPIRTKARTFAVDKMIAHPEDEKQIADWLQQGHERLATVPIGRLPYPLSNDPQVYEHSLIEEALDAIRKRGATESAILNSGLFLESLPAGIVNQDQLHTILPHPMHLIRVCLQGKDLIRLVFEMEKNRAFLSHYPMVGMGFRGKIFGQIRYLGLSYDATNHQVYWQGKIVDEQKTYAFTTVDHFLFIPFFPTIEIAGQVTFLFPEFIRSVVGSELQRKYPID</sequence>
<dbReference type="PANTHER" id="PTHR11575">
    <property type="entry name" value="5'-NUCLEOTIDASE-RELATED"/>
    <property type="match status" value="1"/>
</dbReference>
<evidence type="ECO:0000313" key="4">
    <source>
        <dbReference type="Proteomes" id="UP001597427"/>
    </source>
</evidence>
<dbReference type="Gene3D" id="3.60.21.10">
    <property type="match status" value="1"/>
</dbReference>
<comment type="similarity">
    <text evidence="1">Belongs to the 5'-nucleotidase family.</text>
</comment>
<dbReference type="Pfam" id="PF00149">
    <property type="entry name" value="Metallophos"/>
    <property type="match status" value="1"/>
</dbReference>
<comment type="caution">
    <text evidence="3">The sequence shown here is derived from an EMBL/GenBank/DDBJ whole genome shotgun (WGS) entry which is preliminary data.</text>
</comment>
<dbReference type="InterPro" id="IPR006179">
    <property type="entry name" value="5_nucleotidase/apyrase"/>
</dbReference>